<gene>
    <name evidence="3" type="ORF">QRT03_26865</name>
</gene>
<evidence type="ECO:0000256" key="2">
    <source>
        <dbReference type="SAM" id="Phobius"/>
    </source>
</evidence>
<dbReference type="EMBL" id="JASVWF010000008">
    <property type="protein sequence ID" value="MDL5159618.1"/>
    <property type="molecule type" value="Genomic_DNA"/>
</dbReference>
<proteinExistence type="predicted"/>
<organism evidence="3 4">
    <name type="scientific">Actinomycetospora termitidis</name>
    <dbReference type="NCBI Taxonomy" id="3053470"/>
    <lineage>
        <taxon>Bacteria</taxon>
        <taxon>Bacillati</taxon>
        <taxon>Actinomycetota</taxon>
        <taxon>Actinomycetes</taxon>
        <taxon>Pseudonocardiales</taxon>
        <taxon>Pseudonocardiaceae</taxon>
        <taxon>Actinomycetospora</taxon>
    </lineage>
</organism>
<feature type="compositionally biased region" description="Gly residues" evidence="1">
    <location>
        <begin position="210"/>
        <end position="221"/>
    </location>
</feature>
<protein>
    <recommendedName>
        <fullName evidence="5">DUF732 domain-containing protein</fullName>
    </recommendedName>
</protein>
<sequence>MTATLDPADDTAPDSDEHDPPVPGVSPLRYVLLIGLAVFVLLAALAGVVLVVLNDPPPSPVSIVEVAPPSTGSGATATPEERFLAAWHAAAPGVAARRSDDYWSRLGVATCNMIGRPFINEEMVVRVLGSSPQVMSFDEGRTFLDVSHAELCAQNEYGPQLQSPTVRPVPPITLPDFGSSSSRSGGGSSSIPTVRVSPPSVGRAPTIPGAGSGGGSSGSGGSSSRPDVQPFPGNPLQPQPVG</sequence>
<name>A0ABT7MG23_9PSEU</name>
<feature type="region of interest" description="Disordered" evidence="1">
    <location>
        <begin position="157"/>
        <end position="242"/>
    </location>
</feature>
<evidence type="ECO:0000313" key="3">
    <source>
        <dbReference type="EMBL" id="MDL5159618.1"/>
    </source>
</evidence>
<dbReference type="RefSeq" id="WP_286056224.1">
    <property type="nucleotide sequence ID" value="NZ_JASVWF010000008.1"/>
</dbReference>
<dbReference type="Proteomes" id="UP001231924">
    <property type="component" value="Unassembled WGS sequence"/>
</dbReference>
<reference evidence="3 4" key="1">
    <citation type="submission" date="2023-06" db="EMBL/GenBank/DDBJ databases">
        <title>Actinomycetospora Odt1-22.</title>
        <authorList>
            <person name="Supong K."/>
        </authorList>
    </citation>
    <scope>NUCLEOTIDE SEQUENCE [LARGE SCALE GENOMIC DNA]</scope>
    <source>
        <strain evidence="3 4">Odt1-22</strain>
    </source>
</reference>
<keyword evidence="4" id="KW-1185">Reference proteome</keyword>
<feature type="compositionally biased region" description="Acidic residues" evidence="1">
    <location>
        <begin position="7"/>
        <end position="17"/>
    </location>
</feature>
<evidence type="ECO:0008006" key="5">
    <source>
        <dbReference type="Google" id="ProtNLM"/>
    </source>
</evidence>
<feature type="transmembrane region" description="Helical" evidence="2">
    <location>
        <begin position="30"/>
        <end position="53"/>
    </location>
</feature>
<keyword evidence="2" id="KW-0812">Transmembrane</keyword>
<accession>A0ABT7MG23</accession>
<feature type="compositionally biased region" description="Pro residues" evidence="1">
    <location>
        <begin position="232"/>
        <end position="242"/>
    </location>
</feature>
<keyword evidence="2" id="KW-0472">Membrane</keyword>
<keyword evidence="2" id="KW-1133">Transmembrane helix</keyword>
<evidence type="ECO:0000313" key="4">
    <source>
        <dbReference type="Proteomes" id="UP001231924"/>
    </source>
</evidence>
<evidence type="ECO:0000256" key="1">
    <source>
        <dbReference type="SAM" id="MobiDB-lite"/>
    </source>
</evidence>
<comment type="caution">
    <text evidence="3">The sequence shown here is derived from an EMBL/GenBank/DDBJ whole genome shotgun (WGS) entry which is preliminary data.</text>
</comment>
<feature type="region of interest" description="Disordered" evidence="1">
    <location>
        <begin position="1"/>
        <end position="21"/>
    </location>
</feature>